<organism evidence="6 7">
    <name type="scientific">Herbiconiux flava</name>
    <dbReference type="NCBI Taxonomy" id="881268"/>
    <lineage>
        <taxon>Bacteria</taxon>
        <taxon>Bacillati</taxon>
        <taxon>Actinomycetota</taxon>
        <taxon>Actinomycetes</taxon>
        <taxon>Micrococcales</taxon>
        <taxon>Microbacteriaceae</taxon>
        <taxon>Herbiconiux</taxon>
    </lineage>
</organism>
<dbReference type="GO" id="GO:0000272">
    <property type="term" value="P:polysaccharide catabolic process"/>
    <property type="evidence" value="ECO:0007669"/>
    <property type="project" value="UniProtKB-KW"/>
</dbReference>
<evidence type="ECO:0000256" key="4">
    <source>
        <dbReference type="SAM" id="Phobius"/>
    </source>
</evidence>
<accession>A0A852SQE3</accession>
<keyword evidence="7" id="KW-1185">Reference proteome</keyword>
<dbReference type="PROSITE" id="PS50853">
    <property type="entry name" value="FN3"/>
    <property type="match status" value="1"/>
</dbReference>
<dbReference type="SMART" id="SM00060">
    <property type="entry name" value="FN3"/>
    <property type="match status" value="3"/>
</dbReference>
<protein>
    <recommendedName>
        <fullName evidence="5">Fibronectin type-III domain-containing protein</fullName>
    </recommendedName>
</protein>
<feature type="region of interest" description="Disordered" evidence="3">
    <location>
        <begin position="351"/>
        <end position="383"/>
    </location>
</feature>
<comment type="caution">
    <text evidence="6">The sequence shown here is derived from an EMBL/GenBank/DDBJ whole genome shotgun (WGS) entry which is preliminary data.</text>
</comment>
<feature type="domain" description="Fibronectin type-III" evidence="5">
    <location>
        <begin position="1549"/>
        <end position="1646"/>
    </location>
</feature>
<evidence type="ECO:0000313" key="7">
    <source>
        <dbReference type="Proteomes" id="UP000549913"/>
    </source>
</evidence>
<keyword evidence="4" id="KW-1133">Transmembrane helix</keyword>
<keyword evidence="2" id="KW-0119">Carbohydrate metabolism</keyword>
<sequence length="2050" mass="205873">MIRVIRAIRERDEGGRHRRSSAASIGVGALITAVVAVTAVVSSGYSAQKVDLDDAAVWVTSDLHQAVGRANPQVGELNTAIRMESGSLSVAQSGQNVVVLDEGGGEGRLIDTASAGVSDTFPLPAGDVEVALAGGVAVVTALASGDVWVVPVASLATFDPASPADLTLGAGGATAVTADGTVLAVSAASGSVFSVDTDALARGERADARPLDVATDDELAISAVGDRWVVLDRSAGRLITADGTVPVDLAAGTGAGDAGGSPQPGDEPDEGTTDPAGNPPGAESRPVWLQSPSEDADSVIVATPAALLSVTLADGSVDVLSDGHSGTSTAPVQIDGCWFAAWTDGRSWTGCDDSGADGRSEGGTTAGGPDAGPSAASGGADGVLPGAASGDRLVFRTNGTGGVLLSDAASGRSWDVTRGNAPIDDWDALLPEKPTRPTSAQTVADDDQAPDPDQQPPVATDDELGARPGRSIVLPVLQNDFDPNDDVIVIDSVALPEGAGYTVDLVSDDQQLQLTTPAAAGPGGEAGDVLEFGYTVSDGRGGTDDAVVRVTLRADDENTGPVQSTRETLDVALGGRAELDLRGDWFDPDGDAFYLQSAAVAAPDSVSWTPEGVVTVTDAGATTGTKEVTVTVGDGVTSTTGSFTVEVHPPDQVPLRAEGFVVLARVGQAVEIDPLAHVTGGDSELRLAAVPAREGFTIAPDFTGGTVRVTADTAGSTTLDYAVGDGSRSATGVIRVVATVPPDANARPVTVPHSAFVRQGSVVPVDVLAGDFDPAGGVLIVTGADAAGDPALRVEVIEQRMLRVTLTGPLTGGRASAAYTVTNGFTAAQGTVTVVEIPEPPVRQPPVAVPDRAAVRVGDVVDIPVLANDVHPDGDRLSLDPALVSAPAGQAGLLFASGDRLRFLAPATPGDVTAVYRVDAPDGQWATAAVTITVREADATVNAAPVPALVTARVIAGETVRVSVPIEGIDPDGDSVQFLGIDSVPAKGQVVRTGPDWIEFAAGEYSSGTDTFGYTVADRLGAKASGTVRVGISPRLDSVRNPVATPDEVRVRPGRTVLLRVLDNDSSPGGSPLSIAAVEPLTGPGVVPSDGGPGSASAAETVSIEGALLSIRAPDQPGRYGVVYTVADERGGTGSSFATIDVDPDAPLARPVVDDTVLTLGDILDRSVVDVDVLRNVFFAEGPPSALTLTVQDGFAESARVVDGRLRVRIASAAQVIPFTVAHPDDPAVRSSGFVRVPGTDDALPQLRQGAPVLQVESGALLEIDVNDVVVAVGDRPVRIADPNTVRATHADGGPLVVGDDTLAFRSADRYFGPASLSFEVTDGDGPSARRATLVLPITVTPRENQPPAFAGAVVEFEPGQQKAIDLARLTTSATPGPLAFAVQDARPEGFQAVLIGSTLTVTAAPGTPIGTTGELGVQVTANGDAAAGTSGTIAVSVVPSTRPIAVPAVDSVLAPRGRTTPVDVLANDAATNPFPATPLRVVAVRGLDRSRLPAGVSIAAGSSDSVLEVTVAPDAPAADIAVQYQVLDATGDPSRAAWGTVRISVADRPSPVTGLSVTGFGDRSITLAFSPGPANNSAITGFEVEARTAAGAVTTSRCASTSCDVGTPGNGPGDAVTLSVSAVNAIGSSDARSYSVPVWSDLLPAAPGTPELAPLDGALGVRWEPASVPAGGSAVRQYDVTANGVAVATVDAASCAGDGCSTTVTGLQNGSSVDVVVTARNGAYPPLAAWPSAGATGTPYGAPAASAVTAVATPEAGPGTVVLSWPGFEGNGSAVAGYYAQALRPGTGQPAGAQACSVSTPAPGRPTAPEAGGDVIAQQALGSGAGSATFTGLTDVDAAYGFVVWGYNAAGCVASSVVTAVAYPSPGQVQAAGVSVAMVQSGTAFDAQVLSAPTSGTSSGDTRYRVRRVDSSGSPTGEPQAFTLGGFPRSLTGGAFGEAYRFQLQACNRWGGAEVCGAYSDTVTAPEPSLTFAFDRGPDYDGTRWTWSGEPSNGALAPAYTCGSADITPEGEPGGQVVVPGSCTPGTPAAPGDAGLSVQIGDHHYVYRG</sequence>
<dbReference type="InterPro" id="IPR013783">
    <property type="entry name" value="Ig-like_fold"/>
</dbReference>
<dbReference type="InterPro" id="IPR036116">
    <property type="entry name" value="FN3_sf"/>
</dbReference>
<evidence type="ECO:0000256" key="3">
    <source>
        <dbReference type="SAM" id="MobiDB-lite"/>
    </source>
</evidence>
<dbReference type="Gene3D" id="2.60.40.10">
    <property type="entry name" value="Immunoglobulins"/>
    <property type="match status" value="2"/>
</dbReference>
<keyword evidence="1" id="KW-0326">Glycosidase</keyword>
<keyword evidence="4" id="KW-0472">Membrane</keyword>
<feature type="region of interest" description="Disordered" evidence="3">
    <location>
        <begin position="423"/>
        <end position="467"/>
    </location>
</feature>
<keyword evidence="4" id="KW-0812">Transmembrane</keyword>
<name>A0A852SQE3_9MICO</name>
<dbReference type="Proteomes" id="UP000549913">
    <property type="component" value="Unassembled WGS sequence"/>
</dbReference>
<keyword evidence="1" id="KW-0378">Hydrolase</keyword>
<keyword evidence="2" id="KW-0624">Polysaccharide degradation</keyword>
<dbReference type="RefSeq" id="WP_179548154.1">
    <property type="nucleotide sequence ID" value="NZ_BSEW01000002.1"/>
</dbReference>
<evidence type="ECO:0000313" key="6">
    <source>
        <dbReference type="EMBL" id="NYD71138.1"/>
    </source>
</evidence>
<evidence type="ECO:0000259" key="5">
    <source>
        <dbReference type="PROSITE" id="PS50853"/>
    </source>
</evidence>
<gene>
    <name evidence="6" type="ORF">BJ984_002296</name>
</gene>
<dbReference type="InterPro" id="IPR003961">
    <property type="entry name" value="FN3_dom"/>
</dbReference>
<evidence type="ECO:0000256" key="2">
    <source>
        <dbReference type="ARBA" id="ARBA00023326"/>
    </source>
</evidence>
<proteinExistence type="predicted"/>
<dbReference type="EMBL" id="JACCBM010000001">
    <property type="protein sequence ID" value="NYD71138.1"/>
    <property type="molecule type" value="Genomic_DNA"/>
</dbReference>
<evidence type="ECO:0000256" key="1">
    <source>
        <dbReference type="ARBA" id="ARBA00023295"/>
    </source>
</evidence>
<feature type="region of interest" description="Disordered" evidence="3">
    <location>
        <begin position="1793"/>
        <end position="1813"/>
    </location>
</feature>
<dbReference type="Pfam" id="PF17963">
    <property type="entry name" value="Big_9"/>
    <property type="match status" value="4"/>
</dbReference>
<dbReference type="SUPFAM" id="SSF49265">
    <property type="entry name" value="Fibronectin type III"/>
    <property type="match status" value="1"/>
</dbReference>
<dbReference type="CDD" id="cd00063">
    <property type="entry name" value="FN3"/>
    <property type="match status" value="1"/>
</dbReference>
<dbReference type="GO" id="GO:0016798">
    <property type="term" value="F:hydrolase activity, acting on glycosyl bonds"/>
    <property type="evidence" value="ECO:0007669"/>
    <property type="project" value="UniProtKB-KW"/>
</dbReference>
<feature type="transmembrane region" description="Helical" evidence="4">
    <location>
        <begin position="21"/>
        <end position="41"/>
    </location>
</feature>
<feature type="region of interest" description="Disordered" evidence="3">
    <location>
        <begin position="250"/>
        <end position="295"/>
    </location>
</feature>
<reference evidence="6 7" key="1">
    <citation type="submission" date="2020-07" db="EMBL/GenBank/DDBJ databases">
        <title>Sequencing the genomes of 1000 actinobacteria strains.</title>
        <authorList>
            <person name="Klenk H.-P."/>
        </authorList>
    </citation>
    <scope>NUCLEOTIDE SEQUENCE [LARGE SCALE GENOMIC DNA]</scope>
    <source>
        <strain evidence="6 7">DSM 26474</strain>
    </source>
</reference>